<evidence type="ECO:0000256" key="5">
    <source>
        <dbReference type="ARBA" id="ARBA00023098"/>
    </source>
</evidence>
<keyword evidence="3" id="KW-0808">Transferase</keyword>
<dbReference type="GO" id="GO:0008444">
    <property type="term" value="F:CDP-diacylglycerol-glycerol-3-phosphate 3-phosphatidyltransferase activity"/>
    <property type="evidence" value="ECO:0007669"/>
    <property type="project" value="InterPro"/>
</dbReference>
<proteinExistence type="inferred from homology"/>
<dbReference type="NCBIfam" id="NF006946">
    <property type="entry name" value="PRK09428.1"/>
    <property type="match status" value="1"/>
</dbReference>
<keyword evidence="2" id="KW-0444">Lipid biosynthesis</keyword>
<comment type="similarity">
    <text evidence="1">Belongs to the CDP-alcohol phosphatidyltransferase class-II family.</text>
</comment>
<evidence type="ECO:0000259" key="8">
    <source>
        <dbReference type="SMART" id="SM00155"/>
    </source>
</evidence>
<accession>A0AAT9G573</accession>
<evidence type="ECO:0000256" key="6">
    <source>
        <dbReference type="ARBA" id="ARBA00023209"/>
    </source>
</evidence>
<dbReference type="PANTHER" id="PTHR12586:SF1">
    <property type="entry name" value="CDP-DIACYLGLYCEROL--GLYCEROL-3-PHOSPHATE 3-PHOSPHATIDYLTRANSFERASE, MITOCHONDRIAL"/>
    <property type="match status" value="1"/>
</dbReference>
<evidence type="ECO:0000256" key="7">
    <source>
        <dbReference type="ARBA" id="ARBA00023264"/>
    </source>
</evidence>
<keyword evidence="5" id="KW-0443">Lipid metabolism</keyword>
<evidence type="ECO:0000256" key="4">
    <source>
        <dbReference type="ARBA" id="ARBA00022737"/>
    </source>
</evidence>
<evidence type="ECO:0000256" key="1">
    <source>
        <dbReference type="ARBA" id="ARBA00010682"/>
    </source>
</evidence>
<keyword evidence="7" id="KW-1208">Phospholipid metabolism</keyword>
<sequence length="452" mass="53553">MFFFKINKIEHHQYLDKLPKISQSPCDVVCIYKAKSFREIISQHILTAKKYIYITVLYFECDYTGKNILDLLYKAKLARPSLDIKIFVDWHRARRTRIGASNNITNANWYYQCSQTYPNFNIPIFGVPINTQEALGVFHFKGFIFDNIIIYSGASINNAYFQNGNNYRYDRYHLFHNTNLAGIMKDFIDKHLLTSPAVQRLDQKNFFYKKSIKNSIKKLRHNLKNYNYQFTNDASNEELSIIPLIGLGKNNNFNKTIIHLMNCTKNKIIISTPYFNLPNILKRVIKKLLLNGKTIEIITGDKIANDFYIDPNKPFKIISVLPYIYEINLRKFIQTYQMYIDNNQLIVRIWKNGNNTYHVKGIWIDNNWQLITGNNFNPRAWRLDLENAILFHDPQELFQITKNKELEYINSSTVILKHYSELDNINVYPKKVKKLIQNLHLIRIDKLMHYIM</sequence>
<dbReference type="PIRSF" id="PIRSF000850">
    <property type="entry name" value="Phospholipase_D_PSS"/>
    <property type="match status" value="1"/>
</dbReference>
<protein>
    <submittedName>
        <fullName evidence="9">CDP-diacylglycerol--serine O-phosphatidyltransferase</fullName>
    </submittedName>
</protein>
<dbReference type="GO" id="GO:0003882">
    <property type="term" value="F:CDP-diacylglycerol-serine O-phosphatidyltransferase activity"/>
    <property type="evidence" value="ECO:0007669"/>
    <property type="project" value="TreeGrafter"/>
</dbReference>
<reference evidence="9" key="1">
    <citation type="journal article" date="2023" name="Front. Microbiol.">
        <title>Genome analysis of Candidatus Aschnera chinzeii, the bacterial endosymbiont of the blood-sucking bat fly Penicillidia jenynsii (Insecta: Diptera: Nycteribiidae).</title>
        <authorList>
            <person name="Koga R."/>
            <person name="Moriyama M."/>
            <person name="Nozaki T."/>
            <person name="Fukatsu T."/>
        </authorList>
    </citation>
    <scope>NUCLEOTIDE SEQUENCE</scope>
    <source>
        <strain evidence="9">Kw-01</strain>
    </source>
</reference>
<dbReference type="PANTHER" id="PTHR12586">
    <property type="entry name" value="CDP-DIACYLGLYCEROL--SERINE O-PHOSPHATIDYLTRANSFERASE"/>
    <property type="match status" value="1"/>
</dbReference>
<dbReference type="InterPro" id="IPR025202">
    <property type="entry name" value="PLD-like_dom"/>
</dbReference>
<evidence type="ECO:0000256" key="3">
    <source>
        <dbReference type="ARBA" id="ARBA00022679"/>
    </source>
</evidence>
<evidence type="ECO:0000313" key="9">
    <source>
        <dbReference type="EMBL" id="BET44848.1"/>
    </source>
</evidence>
<feature type="domain" description="PLD phosphodiesterase" evidence="8">
    <location>
        <begin position="134"/>
        <end position="160"/>
    </location>
</feature>
<dbReference type="SUPFAM" id="SSF56024">
    <property type="entry name" value="Phospholipase D/nuclease"/>
    <property type="match status" value="2"/>
</dbReference>
<evidence type="ECO:0000256" key="2">
    <source>
        <dbReference type="ARBA" id="ARBA00022516"/>
    </source>
</evidence>
<name>A0AAT9G573_9ENTR</name>
<dbReference type="InterPro" id="IPR016270">
    <property type="entry name" value="PGS1"/>
</dbReference>
<keyword evidence="6" id="KW-0594">Phospholipid biosynthesis</keyword>
<feature type="domain" description="PLD phosphodiesterase" evidence="8">
    <location>
        <begin position="353"/>
        <end position="380"/>
    </location>
</feature>
<organism evidence="9">
    <name type="scientific">Candidatus Aschnera chinzeii</name>
    <dbReference type="NCBI Taxonomy" id="1485666"/>
    <lineage>
        <taxon>Bacteria</taxon>
        <taxon>Pseudomonadati</taxon>
        <taxon>Pseudomonadota</taxon>
        <taxon>Gammaproteobacteria</taxon>
        <taxon>Enterobacterales</taxon>
        <taxon>Enterobacteriaceae</taxon>
        <taxon>Candidatus Aschnera</taxon>
    </lineage>
</organism>
<dbReference type="Gene3D" id="3.30.870.10">
    <property type="entry name" value="Endonuclease Chain A"/>
    <property type="match status" value="2"/>
</dbReference>
<dbReference type="SMART" id="SM00155">
    <property type="entry name" value="PLDc"/>
    <property type="match status" value="2"/>
</dbReference>
<dbReference type="InterPro" id="IPR001736">
    <property type="entry name" value="PLipase_D/transphosphatidylase"/>
</dbReference>
<dbReference type="GO" id="GO:0005829">
    <property type="term" value="C:cytosol"/>
    <property type="evidence" value="ECO:0007669"/>
    <property type="project" value="TreeGrafter"/>
</dbReference>
<dbReference type="AlphaFoldDB" id="A0AAT9G573"/>
<dbReference type="EMBL" id="AP028961">
    <property type="protein sequence ID" value="BET44848.1"/>
    <property type="molecule type" value="Genomic_DNA"/>
</dbReference>
<reference evidence="9" key="2">
    <citation type="submission" date="2023-10" db="EMBL/GenBank/DDBJ databases">
        <authorList>
            <person name="Koga R."/>
            <person name="Fukatsu T."/>
        </authorList>
    </citation>
    <scope>NUCLEOTIDE SEQUENCE</scope>
    <source>
        <strain evidence="9">Kw-01</strain>
    </source>
</reference>
<keyword evidence="4" id="KW-0677">Repeat</keyword>
<dbReference type="Pfam" id="PF13091">
    <property type="entry name" value="PLDc_2"/>
    <property type="match status" value="1"/>
</dbReference>
<dbReference type="GO" id="GO:0032049">
    <property type="term" value="P:cardiolipin biosynthetic process"/>
    <property type="evidence" value="ECO:0007669"/>
    <property type="project" value="InterPro"/>
</dbReference>
<gene>
    <name evidence="9" type="primary">pssA</name>
    <name evidence="9" type="ORF">ACHINZ_5230</name>
</gene>